<evidence type="ECO:0000256" key="1">
    <source>
        <dbReference type="SAM" id="Coils"/>
    </source>
</evidence>
<evidence type="ECO:0000256" key="3">
    <source>
        <dbReference type="SAM" id="SignalP"/>
    </source>
</evidence>
<keyword evidence="1" id="KW-0175">Coiled coil</keyword>
<dbReference type="AlphaFoldDB" id="A0A4U0Q377"/>
<dbReference type="InterPro" id="IPR057840">
    <property type="entry name" value="FimV_N"/>
</dbReference>
<feature type="coiled-coil region" evidence="1">
    <location>
        <begin position="310"/>
        <end position="337"/>
    </location>
</feature>
<reference evidence="5 6" key="1">
    <citation type="submission" date="2019-04" db="EMBL/GenBank/DDBJ databases">
        <title>Chitiniphilus eburnea sp. nov., a novel chitinolytic bacterium isolated from aquaculture sludge.</title>
        <authorList>
            <person name="Sheng M."/>
        </authorList>
    </citation>
    <scope>NUCLEOTIDE SEQUENCE [LARGE SCALE GENOMIC DNA]</scope>
    <source>
        <strain evidence="5 6">HX-2-15</strain>
    </source>
</reference>
<evidence type="ECO:0000259" key="4">
    <source>
        <dbReference type="Pfam" id="PF25800"/>
    </source>
</evidence>
<dbReference type="Proteomes" id="UP000310016">
    <property type="component" value="Unassembled WGS sequence"/>
</dbReference>
<feature type="compositionally biased region" description="Pro residues" evidence="2">
    <location>
        <begin position="561"/>
        <end position="575"/>
    </location>
</feature>
<feature type="domain" description="FimV N-terminal" evidence="4">
    <location>
        <begin position="30"/>
        <end position="131"/>
    </location>
</feature>
<sequence>MNLPFSPSRLCLSLAALGGALAFPSTFAASLGDIDVQSALGERLQASIPVVANGDEMLSIRCFRLLPGTDEGAAHLTRARLAFDGTPDGGTLRIFSIDAVQEPVIGVSVRVACPTSSTGEFQRDYSLLLDPREYTAAPVVSPRRSAATRRASDESRRAVPALGGIWRTESGDSVERIARRYFPSDAQERAWLIDQIHAMNDGLPQSSRTPLERDLAIYLPAPRIRPQEPEDVVSQVLPREPVRPATKPALTIEPLPPAVGSVAPDTPRPTEADGTYRLQLSAPTLDLEYRAPMTPEETLRLRENLLLLESDDQTAQLMQLKYQIAQLEKQLAQIKSRAGLKSGAEPQTGRTEKPVVSSEGGYWMWGGLLALLLLPGGYLLWRWRERRLAEEYEPFSMATTLEPRFGATGKLVTGFGEGPVPVAGAVTGGAGASVRDLAHNIAQMANEWHNDEVDVVLPGNVSEEAQLLIDHGLVQQAVNLLSHEIEQHPTALALWMKLFEVLRHNDMKQPYQERAVAFRLQFASDALWQQVQALGRDLDPGNPLYEPLDDEEGLLQATARPVPPPPVQPEKPPVSMPAATPLRDALGPRDDEPMMSVEMPSLEFILPPAVEPEPPSNIIETLELPALDSEPFELEATPAQEPPPAEGEPLFKPADFLIAEVAPSEKPATTEVNPTEFLTDDPVLRPVSELLAKGDTGTVFRLLEETLYNGTLEQRQTALKWLDRLFPIKHR</sequence>
<evidence type="ECO:0000313" key="6">
    <source>
        <dbReference type="Proteomes" id="UP000310016"/>
    </source>
</evidence>
<gene>
    <name evidence="5" type="ORF">FAZ21_06225</name>
</gene>
<name>A0A4U0Q377_9NEIS</name>
<protein>
    <recommendedName>
        <fullName evidence="4">FimV N-terminal domain-containing protein</fullName>
    </recommendedName>
</protein>
<organism evidence="5 6">
    <name type="scientific">Chitiniphilus eburneus</name>
    <dbReference type="NCBI Taxonomy" id="2571148"/>
    <lineage>
        <taxon>Bacteria</taxon>
        <taxon>Pseudomonadati</taxon>
        <taxon>Pseudomonadota</taxon>
        <taxon>Betaproteobacteria</taxon>
        <taxon>Neisseriales</taxon>
        <taxon>Chitinibacteraceae</taxon>
        <taxon>Chitiniphilus</taxon>
    </lineage>
</organism>
<proteinExistence type="predicted"/>
<feature type="chain" id="PRO_5020910754" description="FimV N-terminal domain-containing protein" evidence="3">
    <location>
        <begin position="29"/>
        <end position="731"/>
    </location>
</feature>
<comment type="caution">
    <text evidence="5">The sequence shown here is derived from an EMBL/GenBank/DDBJ whole genome shotgun (WGS) entry which is preliminary data.</text>
</comment>
<feature type="region of interest" description="Disordered" evidence="2">
    <location>
        <begin position="557"/>
        <end position="580"/>
    </location>
</feature>
<accession>A0A4U0Q377</accession>
<evidence type="ECO:0000313" key="5">
    <source>
        <dbReference type="EMBL" id="TJZ75507.1"/>
    </source>
</evidence>
<keyword evidence="3" id="KW-0732">Signal</keyword>
<feature type="signal peptide" evidence="3">
    <location>
        <begin position="1"/>
        <end position="28"/>
    </location>
</feature>
<keyword evidence="6" id="KW-1185">Reference proteome</keyword>
<dbReference type="Pfam" id="PF25800">
    <property type="entry name" value="FimV_N"/>
    <property type="match status" value="1"/>
</dbReference>
<dbReference type="RefSeq" id="WP_136772420.1">
    <property type="nucleotide sequence ID" value="NZ_CP156074.1"/>
</dbReference>
<dbReference type="EMBL" id="SUMF01000004">
    <property type="protein sequence ID" value="TJZ75507.1"/>
    <property type="molecule type" value="Genomic_DNA"/>
</dbReference>
<evidence type="ECO:0000256" key="2">
    <source>
        <dbReference type="SAM" id="MobiDB-lite"/>
    </source>
</evidence>
<dbReference type="OrthoDB" id="8575674at2"/>